<sequence>MYLIAYRPRLKAVVRFAAGLAIDLLVLPEYAVPLALLPAVAEAAGERMTVIAGTHTVTPEGVRKSGLYEKLAFTPKPTIGSAVAPVLRGGRAVAAVLKLSASQWEPDLRLGSAWEPVLIGEERLGVLICLDFLKLRDGDVAPKVGPRFDHCSLFAVPSLTPMLSVGHFASNGEEGIYGYGRPVVYANRAREGGTRIFVVGAESAEGAGILAAGTSPPVLPAGVEGVVMAEVRFGEMRERYRPVVSSRPLGAAVVLDAGAWPELRAAEEALLSAGEAEQAFAQVEAGEQVFRKAAVEQRLPAIARERWGWLGDGAPGITQIDHLHVLARDVWVEGVASEAEIERALVEGAAQVLREVEKAAPTGSKVVTVRGLLEGEVLKRFEGVAADAEVLKGVTEGLVPEPERVSLPGPAEDGSFQRWVMDPGPFPVKLTKRGYTAYRQTSDKQWLRVEEVIDKDRGRSYISHPVAKRAEMAIERGAGLLALWGHAPAWVASGPGGFEYIVLTNGRPIVCANAGMPSEEHMRDARTPTSTTAVLGPRCGCRHRNRREIPVRLPSTAADGPQVRL</sequence>
<protein>
    <recommendedName>
        <fullName evidence="3">CN hydrolase domain-containing protein</fullName>
    </recommendedName>
</protein>
<evidence type="ECO:0000313" key="1">
    <source>
        <dbReference type="EMBL" id="MDC0678991.1"/>
    </source>
</evidence>
<evidence type="ECO:0000313" key="2">
    <source>
        <dbReference type="Proteomes" id="UP001217485"/>
    </source>
</evidence>
<dbReference type="Proteomes" id="UP001217485">
    <property type="component" value="Unassembled WGS sequence"/>
</dbReference>
<comment type="caution">
    <text evidence="1">The sequence shown here is derived from an EMBL/GenBank/DDBJ whole genome shotgun (WGS) entry which is preliminary data.</text>
</comment>
<accession>A0ABT5BXW1</accession>
<dbReference type="EMBL" id="JAQNDK010000001">
    <property type="protein sequence ID" value="MDC0678991.1"/>
    <property type="molecule type" value="Genomic_DNA"/>
</dbReference>
<keyword evidence="2" id="KW-1185">Reference proteome</keyword>
<reference evidence="1 2" key="1">
    <citation type="submission" date="2023-01" db="EMBL/GenBank/DDBJ databases">
        <title>Minimal conservation of predation-associated metabolite biosynthetic gene clusters underscores biosynthetic potential of Myxococcota including descriptions for ten novel species: Archangium lansinium sp. nov., Myxococcus landrumus sp. nov., Nannocystis bai.</title>
        <authorList>
            <person name="Ahearne A."/>
            <person name="Stevens C."/>
            <person name="Dowd S."/>
        </authorList>
    </citation>
    <scope>NUCLEOTIDE SEQUENCE [LARGE SCALE GENOMIC DNA]</scope>
    <source>
        <strain evidence="1 2">WIWO2</strain>
    </source>
</reference>
<proteinExistence type="predicted"/>
<name>A0ABT5BXW1_9BACT</name>
<gene>
    <name evidence="1" type="ORF">POL72_14695</name>
</gene>
<dbReference type="RefSeq" id="WP_272095854.1">
    <property type="nucleotide sequence ID" value="NZ_JAQNDK010000001.1"/>
</dbReference>
<evidence type="ECO:0008006" key="3">
    <source>
        <dbReference type="Google" id="ProtNLM"/>
    </source>
</evidence>
<organism evidence="1 2">
    <name type="scientific">Sorangium atrum</name>
    <dbReference type="NCBI Taxonomy" id="2995308"/>
    <lineage>
        <taxon>Bacteria</taxon>
        <taxon>Pseudomonadati</taxon>
        <taxon>Myxococcota</taxon>
        <taxon>Polyangia</taxon>
        <taxon>Polyangiales</taxon>
        <taxon>Polyangiaceae</taxon>
        <taxon>Sorangium</taxon>
    </lineage>
</organism>